<evidence type="ECO:0000256" key="11">
    <source>
        <dbReference type="ARBA" id="ARBA00047944"/>
    </source>
</evidence>
<dbReference type="PANTHER" id="PTHR30027">
    <property type="entry name" value="RIBOSOMAL RNA SMALL SUBUNIT METHYLTRANSFERASE E"/>
    <property type="match status" value="1"/>
</dbReference>
<evidence type="ECO:0000256" key="8">
    <source>
        <dbReference type="ARBA" id="ARBA00022679"/>
    </source>
</evidence>
<comment type="catalytic activity">
    <reaction evidence="11 12">
        <text>uridine(1498) in 16S rRNA + S-adenosyl-L-methionine = N(3)-methyluridine(1498) in 16S rRNA + S-adenosyl-L-homocysteine + H(+)</text>
        <dbReference type="Rhea" id="RHEA:42920"/>
        <dbReference type="Rhea" id="RHEA-COMP:10283"/>
        <dbReference type="Rhea" id="RHEA-COMP:10284"/>
        <dbReference type="ChEBI" id="CHEBI:15378"/>
        <dbReference type="ChEBI" id="CHEBI:57856"/>
        <dbReference type="ChEBI" id="CHEBI:59789"/>
        <dbReference type="ChEBI" id="CHEBI:65315"/>
        <dbReference type="ChEBI" id="CHEBI:74502"/>
        <dbReference type="EC" id="2.1.1.193"/>
    </reaction>
</comment>
<evidence type="ECO:0000256" key="5">
    <source>
        <dbReference type="ARBA" id="ARBA00022490"/>
    </source>
</evidence>
<gene>
    <name evidence="15" type="ORF">C6N40_01425</name>
</gene>
<evidence type="ECO:0000256" key="9">
    <source>
        <dbReference type="ARBA" id="ARBA00022691"/>
    </source>
</evidence>
<evidence type="ECO:0000259" key="14">
    <source>
        <dbReference type="Pfam" id="PF20260"/>
    </source>
</evidence>
<dbReference type="InterPro" id="IPR006700">
    <property type="entry name" value="RsmE"/>
</dbReference>
<evidence type="ECO:0000313" key="15">
    <source>
        <dbReference type="EMBL" id="PRH83828.1"/>
    </source>
</evidence>
<evidence type="ECO:0000256" key="6">
    <source>
        <dbReference type="ARBA" id="ARBA00022552"/>
    </source>
</evidence>
<comment type="similarity">
    <text evidence="2 12">Belongs to the RNA methyltransferase RsmE family.</text>
</comment>
<dbReference type="InterPro" id="IPR046887">
    <property type="entry name" value="RsmE_PUA-like"/>
</dbReference>
<dbReference type="Pfam" id="PF20260">
    <property type="entry name" value="PUA_4"/>
    <property type="match status" value="1"/>
</dbReference>
<dbReference type="RefSeq" id="WP_106989215.1">
    <property type="nucleotide sequence ID" value="NZ_KZ679084.1"/>
</dbReference>
<sequence length="245" mass="25454">MRTIRCYIDAPLSPGAVVALPEEATAHLVRVLRLAPGDVVNLFNGDGHDYPAELVSAARRGAEARVVSAVALANESPLRITLAQGIARGEKMDLVLQKATELGVAAFAPVSTERTEVRLDAERAGKRLAHWQGVVQAACGQSGRARLPALAEPCTLAAYAAAEDASVRLALDPDGELDLRSLALPPGATVALLVGPEGGLSERDLATARAAGFRGLRLGPRILRTETAGLAAIAALQALHGDLAF</sequence>
<dbReference type="EMBL" id="PVLF01000001">
    <property type="protein sequence ID" value="PRH83828.1"/>
    <property type="molecule type" value="Genomic_DNA"/>
</dbReference>
<comment type="function">
    <text evidence="10 12">Specifically methylates the N3 position of the uracil ring of uridine 1498 (m3U1498) in 16S rRNA. Acts on the fully assembled 30S ribosomal subunit.</text>
</comment>
<reference evidence="15 16" key="1">
    <citation type="submission" date="2018-03" db="EMBL/GenBank/DDBJ databases">
        <title>Arenimonas caeni sp. nov., isolated from activated sludge.</title>
        <authorList>
            <person name="Liu H."/>
        </authorList>
    </citation>
    <scope>NUCLEOTIDE SEQUENCE [LARGE SCALE GENOMIC DNA]</scope>
    <source>
        <strain evidence="16">z29</strain>
    </source>
</reference>
<evidence type="ECO:0000256" key="4">
    <source>
        <dbReference type="ARBA" id="ARBA00013673"/>
    </source>
</evidence>
<evidence type="ECO:0000256" key="10">
    <source>
        <dbReference type="ARBA" id="ARBA00025699"/>
    </source>
</evidence>
<dbReference type="Gene3D" id="2.40.240.20">
    <property type="entry name" value="Hypothetical PUA domain-like, domain 1"/>
    <property type="match status" value="1"/>
</dbReference>
<keyword evidence="16" id="KW-1185">Reference proteome</keyword>
<dbReference type="AlphaFoldDB" id="A0A2P6MCV0"/>
<organism evidence="15 16">
    <name type="scientific">Arenimonas caeni</name>
    <dbReference type="NCBI Taxonomy" id="2058085"/>
    <lineage>
        <taxon>Bacteria</taxon>
        <taxon>Pseudomonadati</taxon>
        <taxon>Pseudomonadota</taxon>
        <taxon>Gammaproteobacteria</taxon>
        <taxon>Lysobacterales</taxon>
        <taxon>Lysobacteraceae</taxon>
        <taxon>Arenimonas</taxon>
    </lineage>
</organism>
<dbReference type="GO" id="GO:0070042">
    <property type="term" value="F:rRNA (uridine-N3-)-methyltransferase activity"/>
    <property type="evidence" value="ECO:0007669"/>
    <property type="project" value="TreeGrafter"/>
</dbReference>
<evidence type="ECO:0000259" key="13">
    <source>
        <dbReference type="Pfam" id="PF04452"/>
    </source>
</evidence>
<dbReference type="Proteomes" id="UP000241736">
    <property type="component" value="Unassembled WGS sequence"/>
</dbReference>
<evidence type="ECO:0000256" key="2">
    <source>
        <dbReference type="ARBA" id="ARBA00005528"/>
    </source>
</evidence>
<dbReference type="GO" id="GO:0070475">
    <property type="term" value="P:rRNA base methylation"/>
    <property type="evidence" value="ECO:0007669"/>
    <property type="project" value="TreeGrafter"/>
</dbReference>
<dbReference type="NCBIfam" id="NF008692">
    <property type="entry name" value="PRK11713.1-5"/>
    <property type="match status" value="1"/>
</dbReference>
<evidence type="ECO:0000256" key="7">
    <source>
        <dbReference type="ARBA" id="ARBA00022603"/>
    </source>
</evidence>
<dbReference type="SUPFAM" id="SSF75217">
    <property type="entry name" value="alpha/beta knot"/>
    <property type="match status" value="1"/>
</dbReference>
<dbReference type="InterPro" id="IPR046886">
    <property type="entry name" value="RsmE_MTase_dom"/>
</dbReference>
<dbReference type="OrthoDB" id="9815641at2"/>
<keyword evidence="6 12" id="KW-0698">rRNA processing</keyword>
<dbReference type="NCBIfam" id="TIGR00046">
    <property type="entry name" value="RsmE family RNA methyltransferase"/>
    <property type="match status" value="1"/>
</dbReference>
<dbReference type="InterPro" id="IPR029026">
    <property type="entry name" value="tRNA_m1G_MTases_N"/>
</dbReference>
<evidence type="ECO:0000256" key="12">
    <source>
        <dbReference type="PIRNR" id="PIRNR015601"/>
    </source>
</evidence>
<dbReference type="Gene3D" id="3.40.1280.10">
    <property type="match status" value="1"/>
</dbReference>
<dbReference type="GO" id="GO:0005737">
    <property type="term" value="C:cytoplasm"/>
    <property type="evidence" value="ECO:0007669"/>
    <property type="project" value="UniProtKB-SubCell"/>
</dbReference>
<protein>
    <recommendedName>
        <fullName evidence="4 12">Ribosomal RNA small subunit methyltransferase E</fullName>
        <ecNumber evidence="3 12">2.1.1.193</ecNumber>
    </recommendedName>
</protein>
<dbReference type="PANTHER" id="PTHR30027:SF3">
    <property type="entry name" value="16S RRNA (URACIL(1498)-N(3))-METHYLTRANSFERASE"/>
    <property type="match status" value="1"/>
</dbReference>
<keyword evidence="7 12" id="KW-0489">Methyltransferase</keyword>
<accession>A0A2P6MCV0</accession>
<proteinExistence type="inferred from homology"/>
<keyword evidence="8 12" id="KW-0808">Transferase</keyword>
<feature type="domain" description="Ribosomal RNA small subunit methyltransferase E methyltransferase" evidence="13">
    <location>
        <begin position="74"/>
        <end position="237"/>
    </location>
</feature>
<comment type="subcellular location">
    <subcellularLocation>
        <location evidence="1 12">Cytoplasm</location>
    </subcellularLocation>
</comment>
<dbReference type="InterPro" id="IPR015947">
    <property type="entry name" value="PUA-like_sf"/>
</dbReference>
<evidence type="ECO:0000256" key="1">
    <source>
        <dbReference type="ARBA" id="ARBA00004496"/>
    </source>
</evidence>
<evidence type="ECO:0000313" key="16">
    <source>
        <dbReference type="Proteomes" id="UP000241736"/>
    </source>
</evidence>
<dbReference type="Pfam" id="PF04452">
    <property type="entry name" value="Methyltrans_RNA"/>
    <property type="match status" value="1"/>
</dbReference>
<evidence type="ECO:0000256" key="3">
    <source>
        <dbReference type="ARBA" id="ARBA00012328"/>
    </source>
</evidence>
<dbReference type="SUPFAM" id="SSF88697">
    <property type="entry name" value="PUA domain-like"/>
    <property type="match status" value="1"/>
</dbReference>
<dbReference type="InterPro" id="IPR029028">
    <property type="entry name" value="Alpha/beta_knot_MTases"/>
</dbReference>
<keyword evidence="5 12" id="KW-0963">Cytoplasm</keyword>
<dbReference type="EC" id="2.1.1.193" evidence="3 12"/>
<feature type="domain" description="Ribosomal RNA small subunit methyltransferase E PUA-like" evidence="14">
    <location>
        <begin position="20"/>
        <end position="66"/>
    </location>
</feature>
<keyword evidence="9 12" id="KW-0949">S-adenosyl-L-methionine</keyword>
<comment type="caution">
    <text evidence="15">The sequence shown here is derived from an EMBL/GenBank/DDBJ whole genome shotgun (WGS) entry which is preliminary data.</text>
</comment>
<dbReference type="CDD" id="cd18084">
    <property type="entry name" value="RsmE-like"/>
    <property type="match status" value="1"/>
</dbReference>
<dbReference type="PIRSF" id="PIRSF015601">
    <property type="entry name" value="MTase_slr0722"/>
    <property type="match status" value="1"/>
</dbReference>
<name>A0A2P6MCV0_9GAMM</name>